<comment type="similarity">
    <text evidence="6">Belongs to the B9D family.</text>
</comment>
<evidence type="ECO:0000256" key="6">
    <source>
        <dbReference type="ARBA" id="ARBA00038411"/>
    </source>
</evidence>
<keyword evidence="3" id="KW-0970">Cilium biogenesis/degradation</keyword>
<proteinExistence type="inferred from homology"/>
<comment type="subcellular location">
    <subcellularLocation>
        <location evidence="1">Cytoplasm</location>
        <location evidence="1">Cytoskeleton</location>
        <location evidence="1">Cilium basal body</location>
    </subcellularLocation>
</comment>
<organism evidence="8 9">
    <name type="scientific">Eumeta variegata</name>
    <name type="common">Bagworm moth</name>
    <name type="synonym">Eumeta japonica</name>
    <dbReference type="NCBI Taxonomy" id="151549"/>
    <lineage>
        <taxon>Eukaryota</taxon>
        <taxon>Metazoa</taxon>
        <taxon>Ecdysozoa</taxon>
        <taxon>Arthropoda</taxon>
        <taxon>Hexapoda</taxon>
        <taxon>Insecta</taxon>
        <taxon>Pterygota</taxon>
        <taxon>Neoptera</taxon>
        <taxon>Endopterygota</taxon>
        <taxon>Lepidoptera</taxon>
        <taxon>Glossata</taxon>
        <taxon>Ditrysia</taxon>
        <taxon>Tineoidea</taxon>
        <taxon>Psychidae</taxon>
        <taxon>Oiketicinae</taxon>
        <taxon>Eumeta</taxon>
    </lineage>
</organism>
<accession>A0A4C1VQ12</accession>
<gene>
    <name evidence="8" type="primary">b9d1</name>
    <name evidence="8" type="ORF">EVAR_29095_1</name>
</gene>
<protein>
    <recommendedName>
        <fullName evidence="7">B9 domain-containing protein 1</fullName>
    </recommendedName>
</protein>
<evidence type="ECO:0000256" key="3">
    <source>
        <dbReference type="ARBA" id="ARBA00022794"/>
    </source>
</evidence>
<dbReference type="Pfam" id="PF07162">
    <property type="entry name" value="B9-C2"/>
    <property type="match status" value="1"/>
</dbReference>
<dbReference type="PROSITE" id="PS51381">
    <property type="entry name" value="C2_B9"/>
    <property type="match status" value="1"/>
</dbReference>
<dbReference type="GO" id="GO:0060271">
    <property type="term" value="P:cilium assembly"/>
    <property type="evidence" value="ECO:0007669"/>
    <property type="project" value="TreeGrafter"/>
</dbReference>
<dbReference type="Proteomes" id="UP000299102">
    <property type="component" value="Unassembled WGS sequence"/>
</dbReference>
<evidence type="ECO:0000256" key="1">
    <source>
        <dbReference type="ARBA" id="ARBA00004120"/>
    </source>
</evidence>
<evidence type="ECO:0000313" key="9">
    <source>
        <dbReference type="Proteomes" id="UP000299102"/>
    </source>
</evidence>
<keyword evidence="9" id="KW-1185">Reference proteome</keyword>
<sequence length="231" mass="25514">MDNSETTKFLVSISGQVEYVYSAGGIFDEELSIQYETVWGPDWEVISGLTEATSQMARPGRDAEKVVFNLPIELVFSSTNISGWPQLVFTMKGINYWGLCSVQGYALMLIPTTVGPRRLSIPFFRLKAPTVLGEWVSWFTGRTPELADPKMWAIGKDNYYFNTWRMHKSSSVADEMVTVKMALNGLDVMLKTSQDRVAGNEYVYSGSGGYNFDGDAAKNSVAAAAPPSHSS</sequence>
<dbReference type="GO" id="GO:0036038">
    <property type="term" value="C:MKS complex"/>
    <property type="evidence" value="ECO:0007669"/>
    <property type="project" value="TreeGrafter"/>
</dbReference>
<dbReference type="PANTHER" id="PTHR12968">
    <property type="entry name" value="B9 DOMAIN-CONTAINING"/>
    <property type="match status" value="1"/>
</dbReference>
<keyword evidence="5" id="KW-0966">Cell projection</keyword>
<dbReference type="AlphaFoldDB" id="A0A4C1VQ12"/>
<dbReference type="PANTHER" id="PTHR12968:SF1">
    <property type="entry name" value="B9 DOMAIN-CONTAINING PROTEIN 1"/>
    <property type="match status" value="1"/>
</dbReference>
<dbReference type="EMBL" id="BGZK01000372">
    <property type="protein sequence ID" value="GBP39865.1"/>
    <property type="molecule type" value="Genomic_DNA"/>
</dbReference>
<evidence type="ECO:0000256" key="7">
    <source>
        <dbReference type="ARBA" id="ARBA00039274"/>
    </source>
</evidence>
<dbReference type="STRING" id="151549.A0A4C1VQ12"/>
<dbReference type="OrthoDB" id="431939at2759"/>
<evidence type="ECO:0000313" key="8">
    <source>
        <dbReference type="EMBL" id="GBP39865.1"/>
    </source>
</evidence>
<comment type="caution">
    <text evidence="8">The sequence shown here is derived from an EMBL/GenBank/DDBJ whole genome shotgun (WGS) entry which is preliminary data.</text>
</comment>
<keyword evidence="4" id="KW-0206">Cytoskeleton</keyword>
<evidence type="ECO:0000256" key="2">
    <source>
        <dbReference type="ARBA" id="ARBA00022490"/>
    </source>
</evidence>
<evidence type="ECO:0000256" key="5">
    <source>
        <dbReference type="ARBA" id="ARBA00023273"/>
    </source>
</evidence>
<reference evidence="8 9" key="1">
    <citation type="journal article" date="2019" name="Commun. Biol.">
        <title>The bagworm genome reveals a unique fibroin gene that provides high tensile strength.</title>
        <authorList>
            <person name="Kono N."/>
            <person name="Nakamura H."/>
            <person name="Ohtoshi R."/>
            <person name="Tomita M."/>
            <person name="Numata K."/>
            <person name="Arakawa K."/>
        </authorList>
    </citation>
    <scope>NUCLEOTIDE SEQUENCE [LARGE SCALE GENOMIC DNA]</scope>
</reference>
<evidence type="ECO:0000256" key="4">
    <source>
        <dbReference type="ARBA" id="ARBA00023212"/>
    </source>
</evidence>
<name>A0A4C1VQ12_EUMVA</name>
<keyword evidence="2" id="KW-0963">Cytoplasm</keyword>
<dbReference type="InterPro" id="IPR010796">
    <property type="entry name" value="C2_B9-type_dom"/>
</dbReference>